<evidence type="ECO:0000256" key="2">
    <source>
        <dbReference type="ARBA" id="ARBA00022448"/>
    </source>
</evidence>
<accession>A0A382AFX9</accession>
<feature type="transmembrane region" description="Helical" evidence="7">
    <location>
        <begin position="118"/>
        <end position="138"/>
    </location>
</feature>
<evidence type="ECO:0000256" key="1">
    <source>
        <dbReference type="ARBA" id="ARBA00004651"/>
    </source>
</evidence>
<dbReference type="Gene3D" id="1.10.3720.10">
    <property type="entry name" value="MetI-like"/>
    <property type="match status" value="1"/>
</dbReference>
<dbReference type="AlphaFoldDB" id="A0A382AFX9"/>
<protein>
    <recommendedName>
        <fullName evidence="8">ABC transmembrane type-1 domain-containing protein</fullName>
    </recommendedName>
</protein>
<gene>
    <name evidence="9" type="ORF">METZ01_LOCUS152741</name>
</gene>
<dbReference type="GO" id="GO:0055085">
    <property type="term" value="P:transmembrane transport"/>
    <property type="evidence" value="ECO:0007669"/>
    <property type="project" value="InterPro"/>
</dbReference>
<evidence type="ECO:0000256" key="7">
    <source>
        <dbReference type="SAM" id="Phobius"/>
    </source>
</evidence>
<evidence type="ECO:0000256" key="6">
    <source>
        <dbReference type="ARBA" id="ARBA00023136"/>
    </source>
</evidence>
<dbReference type="GO" id="GO:0005886">
    <property type="term" value="C:plasma membrane"/>
    <property type="evidence" value="ECO:0007669"/>
    <property type="project" value="UniProtKB-SubCell"/>
</dbReference>
<evidence type="ECO:0000259" key="8">
    <source>
        <dbReference type="PROSITE" id="PS50928"/>
    </source>
</evidence>
<dbReference type="EMBL" id="UINC01025038">
    <property type="protein sequence ID" value="SVA99887.1"/>
    <property type="molecule type" value="Genomic_DNA"/>
</dbReference>
<organism evidence="9">
    <name type="scientific">marine metagenome</name>
    <dbReference type="NCBI Taxonomy" id="408172"/>
    <lineage>
        <taxon>unclassified sequences</taxon>
        <taxon>metagenomes</taxon>
        <taxon>ecological metagenomes</taxon>
    </lineage>
</organism>
<keyword evidence="3" id="KW-1003">Cell membrane</keyword>
<evidence type="ECO:0000256" key="4">
    <source>
        <dbReference type="ARBA" id="ARBA00022692"/>
    </source>
</evidence>
<keyword evidence="2" id="KW-0813">Transport</keyword>
<evidence type="ECO:0000313" key="9">
    <source>
        <dbReference type="EMBL" id="SVA99887.1"/>
    </source>
</evidence>
<feature type="transmembrane region" description="Helical" evidence="7">
    <location>
        <begin position="54"/>
        <end position="78"/>
    </location>
</feature>
<feature type="non-terminal residue" evidence="9">
    <location>
        <position position="1"/>
    </location>
</feature>
<dbReference type="PANTHER" id="PTHR30193:SF41">
    <property type="entry name" value="DIACETYLCHITOBIOSE UPTAKE SYSTEM PERMEASE PROTEIN NGCF"/>
    <property type="match status" value="1"/>
</dbReference>
<feature type="transmembrane region" description="Helical" evidence="7">
    <location>
        <begin position="90"/>
        <end position="112"/>
    </location>
</feature>
<feature type="transmembrane region" description="Helical" evidence="7">
    <location>
        <begin position="145"/>
        <end position="166"/>
    </location>
</feature>
<feature type="transmembrane region" description="Helical" evidence="7">
    <location>
        <begin position="200"/>
        <end position="219"/>
    </location>
</feature>
<reference evidence="9" key="1">
    <citation type="submission" date="2018-05" db="EMBL/GenBank/DDBJ databases">
        <authorList>
            <person name="Lanie J.A."/>
            <person name="Ng W.-L."/>
            <person name="Kazmierczak K.M."/>
            <person name="Andrzejewski T.M."/>
            <person name="Davidsen T.M."/>
            <person name="Wayne K.J."/>
            <person name="Tettelin H."/>
            <person name="Glass J.I."/>
            <person name="Rusch D."/>
            <person name="Podicherti R."/>
            <person name="Tsui H.-C.T."/>
            <person name="Winkler M.E."/>
        </authorList>
    </citation>
    <scope>NUCLEOTIDE SEQUENCE</scope>
</reference>
<name>A0A382AFX9_9ZZZZ</name>
<dbReference type="InterPro" id="IPR051393">
    <property type="entry name" value="ABC_transporter_permease"/>
</dbReference>
<evidence type="ECO:0000256" key="5">
    <source>
        <dbReference type="ARBA" id="ARBA00022989"/>
    </source>
</evidence>
<keyword evidence="6 7" id="KW-0472">Membrane</keyword>
<dbReference type="InterPro" id="IPR035906">
    <property type="entry name" value="MetI-like_sf"/>
</dbReference>
<evidence type="ECO:0000256" key="3">
    <source>
        <dbReference type="ARBA" id="ARBA00022475"/>
    </source>
</evidence>
<keyword evidence="4 7" id="KW-0812">Transmembrane</keyword>
<feature type="domain" description="ABC transmembrane type-1" evidence="8">
    <location>
        <begin position="55"/>
        <end position="234"/>
    </location>
</feature>
<sequence length="234" mass="26240">VLPALLFYVTFLVVPYALAFGVSFAKWRGVSLQLEFVGLGNFERMFGDPFFWKALYNTAFFTVCTGLIVPVMALYFAVAVTRKLVAGARVFRITYFFPNLISQVAIAVLWWFALNPEFGILSNFLRLLGLTALPSWLGDPDWARWCVVAVKVWAAVGFYMVLYISAIEGIPDDYYDAAKIDGAGEMQSFRHVTFPLLSEMMKVTVVFLLLNGFGTFDLVRIMTDGGPDRATETL</sequence>
<dbReference type="CDD" id="cd06261">
    <property type="entry name" value="TM_PBP2"/>
    <property type="match status" value="1"/>
</dbReference>
<dbReference type="PROSITE" id="PS50928">
    <property type="entry name" value="ABC_TM1"/>
    <property type="match status" value="1"/>
</dbReference>
<dbReference type="Pfam" id="PF00528">
    <property type="entry name" value="BPD_transp_1"/>
    <property type="match status" value="1"/>
</dbReference>
<proteinExistence type="predicted"/>
<dbReference type="InterPro" id="IPR000515">
    <property type="entry name" value="MetI-like"/>
</dbReference>
<dbReference type="PANTHER" id="PTHR30193">
    <property type="entry name" value="ABC TRANSPORTER PERMEASE PROTEIN"/>
    <property type="match status" value="1"/>
</dbReference>
<keyword evidence="5 7" id="KW-1133">Transmembrane helix</keyword>
<comment type="subcellular location">
    <subcellularLocation>
        <location evidence="1">Cell membrane</location>
        <topology evidence="1">Multi-pass membrane protein</topology>
    </subcellularLocation>
</comment>
<dbReference type="SUPFAM" id="SSF161098">
    <property type="entry name" value="MetI-like"/>
    <property type="match status" value="1"/>
</dbReference>
<feature type="non-terminal residue" evidence="9">
    <location>
        <position position="234"/>
    </location>
</feature>